<sequence length="94" mass="9723">MNKIWIILALLAVVAIGGYAFNQSQTAEEEPTVETPAVADDAAEAEETSDVAEAVENAVESASEVVSEAAEEAVDQAEEAATDAVQGVIESITE</sequence>
<feature type="compositionally biased region" description="Low complexity" evidence="1">
    <location>
        <begin position="51"/>
        <end position="61"/>
    </location>
</feature>
<evidence type="ECO:0000313" key="2">
    <source>
        <dbReference type="EMBL" id="MFB9233412.1"/>
    </source>
</evidence>
<reference evidence="2 3" key="1">
    <citation type="submission" date="2024-09" db="EMBL/GenBank/DDBJ databases">
        <authorList>
            <person name="Sun Q."/>
            <person name="Mori K."/>
        </authorList>
    </citation>
    <scope>NUCLEOTIDE SEQUENCE [LARGE SCALE GENOMIC DNA]</scope>
    <source>
        <strain evidence="2 3">CECT 8726</strain>
    </source>
</reference>
<feature type="region of interest" description="Disordered" evidence="1">
    <location>
        <begin position="24"/>
        <end position="61"/>
    </location>
</feature>
<comment type="caution">
    <text evidence="2">The sequence shown here is derived from an EMBL/GenBank/DDBJ whole genome shotgun (WGS) entry which is preliminary data.</text>
</comment>
<dbReference type="EMBL" id="JBHMEA010000049">
    <property type="protein sequence ID" value="MFB9233412.1"/>
    <property type="molecule type" value="Genomic_DNA"/>
</dbReference>
<feature type="compositionally biased region" description="Acidic residues" evidence="1">
    <location>
        <begin position="41"/>
        <end position="50"/>
    </location>
</feature>
<dbReference type="RefSeq" id="WP_213888331.1">
    <property type="nucleotide sequence ID" value="NZ_JAGFNU010000003.1"/>
</dbReference>
<evidence type="ECO:0000256" key="1">
    <source>
        <dbReference type="SAM" id="MobiDB-lite"/>
    </source>
</evidence>
<name>A0ABV5JLQ7_9RHOB</name>
<organism evidence="2 3">
    <name type="scientific">Pseudohalocynthiibacter aestuariivivens</name>
    <dbReference type="NCBI Taxonomy" id="1591409"/>
    <lineage>
        <taxon>Bacteria</taxon>
        <taxon>Pseudomonadati</taxon>
        <taxon>Pseudomonadota</taxon>
        <taxon>Alphaproteobacteria</taxon>
        <taxon>Rhodobacterales</taxon>
        <taxon>Paracoccaceae</taxon>
        <taxon>Pseudohalocynthiibacter</taxon>
    </lineage>
</organism>
<keyword evidence="3" id="KW-1185">Reference proteome</keyword>
<evidence type="ECO:0000313" key="3">
    <source>
        <dbReference type="Proteomes" id="UP001589683"/>
    </source>
</evidence>
<accession>A0ABV5JLQ7</accession>
<proteinExistence type="predicted"/>
<dbReference type="Proteomes" id="UP001589683">
    <property type="component" value="Unassembled WGS sequence"/>
</dbReference>
<protein>
    <submittedName>
        <fullName evidence="2">Uncharacterized protein</fullName>
    </submittedName>
</protein>
<gene>
    <name evidence="2" type="ORF">ACFFUT_16590</name>
</gene>